<dbReference type="Proteomes" id="UP000190648">
    <property type="component" value="Unassembled WGS sequence"/>
</dbReference>
<comment type="caution">
    <text evidence="1">The sequence shown here is derived from an EMBL/GenBank/DDBJ whole genome shotgun (WGS) entry which is preliminary data.</text>
</comment>
<dbReference type="AlphaFoldDB" id="A0A1V4JJE3"/>
<evidence type="ECO:0000313" key="1">
    <source>
        <dbReference type="EMBL" id="OPJ72175.1"/>
    </source>
</evidence>
<sequence>MVLPGLSPTTELPAAEGADLSLQLAPIQWRSWVPLPLQLPASVACRNNIAEINTCGGCQANPGSCLRPICQLQALLMLLHHVPACCCLSPALLATFPRPRAKKLQHLRSLHCKGLCCFLPLQHPQLHRPAPAVSRADPAEAAGPPPVSLLSFTQTLNKR</sequence>
<proteinExistence type="predicted"/>
<evidence type="ECO:0000313" key="2">
    <source>
        <dbReference type="Proteomes" id="UP000190648"/>
    </source>
</evidence>
<reference evidence="1 2" key="1">
    <citation type="submission" date="2016-02" db="EMBL/GenBank/DDBJ databases">
        <title>Band-tailed pigeon sequencing and assembly.</title>
        <authorList>
            <person name="Soares A.E."/>
            <person name="Novak B.J."/>
            <person name="Rice E.S."/>
            <person name="O'Connell B."/>
            <person name="Chang D."/>
            <person name="Weber S."/>
            <person name="Shapiro B."/>
        </authorList>
    </citation>
    <scope>NUCLEOTIDE SEQUENCE [LARGE SCALE GENOMIC DNA]</scope>
    <source>
        <strain evidence="1">BTP2013</strain>
        <tissue evidence="1">Blood</tissue>
    </source>
</reference>
<accession>A0A1V4JJE3</accession>
<protein>
    <submittedName>
        <fullName evidence="1">Uncharacterized protein</fullName>
    </submittedName>
</protein>
<name>A0A1V4JJE3_PATFA</name>
<dbReference type="EMBL" id="LSYS01007213">
    <property type="protein sequence ID" value="OPJ72175.1"/>
    <property type="molecule type" value="Genomic_DNA"/>
</dbReference>
<keyword evidence="2" id="KW-1185">Reference proteome</keyword>
<organism evidence="1 2">
    <name type="scientific">Patagioenas fasciata monilis</name>
    <dbReference type="NCBI Taxonomy" id="372326"/>
    <lineage>
        <taxon>Eukaryota</taxon>
        <taxon>Metazoa</taxon>
        <taxon>Chordata</taxon>
        <taxon>Craniata</taxon>
        <taxon>Vertebrata</taxon>
        <taxon>Euteleostomi</taxon>
        <taxon>Archelosauria</taxon>
        <taxon>Archosauria</taxon>
        <taxon>Dinosauria</taxon>
        <taxon>Saurischia</taxon>
        <taxon>Theropoda</taxon>
        <taxon>Coelurosauria</taxon>
        <taxon>Aves</taxon>
        <taxon>Neognathae</taxon>
        <taxon>Neoaves</taxon>
        <taxon>Columbimorphae</taxon>
        <taxon>Columbiformes</taxon>
        <taxon>Columbidae</taxon>
        <taxon>Patagioenas</taxon>
    </lineage>
</organism>
<gene>
    <name evidence="1" type="ORF">AV530_011536</name>
</gene>